<evidence type="ECO:0000256" key="3">
    <source>
        <dbReference type="ARBA" id="ARBA00022833"/>
    </source>
</evidence>
<dbReference type="Gene3D" id="3.40.50.10810">
    <property type="entry name" value="Tandem AAA-ATPase domain"/>
    <property type="match status" value="2"/>
</dbReference>
<feature type="coiled-coil region" evidence="5">
    <location>
        <begin position="695"/>
        <end position="744"/>
    </location>
</feature>
<dbReference type="Pfam" id="PF00176">
    <property type="entry name" value="SNF2-rel_dom"/>
    <property type="match status" value="1"/>
</dbReference>
<dbReference type="AlphaFoldDB" id="A0A1B0GI16"/>
<keyword evidence="9" id="KW-1185">Reference proteome</keyword>
<dbReference type="GO" id="GO:0005524">
    <property type="term" value="F:ATP binding"/>
    <property type="evidence" value="ECO:0007669"/>
    <property type="project" value="InterPro"/>
</dbReference>
<dbReference type="VEuPathDB" id="VectorBase:LLOJ003495"/>
<dbReference type="InterPro" id="IPR011011">
    <property type="entry name" value="Znf_FYVE_PHD"/>
</dbReference>
<proteinExistence type="predicted"/>
<dbReference type="Gene3D" id="3.30.40.10">
    <property type="entry name" value="Zinc/RING finger domain, C3HC4 (zinc finger)"/>
    <property type="match status" value="1"/>
</dbReference>
<dbReference type="InterPro" id="IPR014001">
    <property type="entry name" value="Helicase_ATP-bd"/>
</dbReference>
<dbReference type="PROSITE" id="PS50089">
    <property type="entry name" value="ZF_RING_2"/>
    <property type="match status" value="1"/>
</dbReference>
<dbReference type="VEuPathDB" id="VectorBase:LLONM1_008633"/>
<dbReference type="InterPro" id="IPR027417">
    <property type="entry name" value="P-loop_NTPase"/>
</dbReference>
<dbReference type="EnsemblMetazoa" id="LLOJ003495-RA">
    <property type="protein sequence ID" value="LLOJ003495-PA"/>
    <property type="gene ID" value="LLOJ003495"/>
</dbReference>
<dbReference type="SUPFAM" id="SSF57903">
    <property type="entry name" value="FYVE/PHD zinc finger"/>
    <property type="match status" value="1"/>
</dbReference>
<dbReference type="Proteomes" id="UP000092461">
    <property type="component" value="Unassembled WGS sequence"/>
</dbReference>
<evidence type="ECO:0000256" key="2">
    <source>
        <dbReference type="ARBA" id="ARBA00022771"/>
    </source>
</evidence>
<dbReference type="EMBL" id="GITU01002453">
    <property type="protein sequence ID" value="MBC1171156.1"/>
    <property type="molecule type" value="Transcribed_RNA"/>
</dbReference>
<evidence type="ECO:0000313" key="8">
    <source>
        <dbReference type="EnsemblMetazoa" id="LLOJ003495-PA"/>
    </source>
</evidence>
<dbReference type="InterPro" id="IPR048686">
    <property type="entry name" value="SHPRH_helical_1st"/>
</dbReference>
<reference evidence="7" key="2">
    <citation type="journal article" date="2020" name="BMC">
        <title>Leishmania infection induces a limited differential gene expression in the sand fly midgut.</title>
        <authorList>
            <person name="Coutinho-Abreu I.V."/>
            <person name="Serafim T.D."/>
            <person name="Meneses C."/>
            <person name="Kamhawi S."/>
            <person name="Oliveira F."/>
            <person name="Valenzuela J.G."/>
        </authorList>
    </citation>
    <scope>NUCLEOTIDE SEQUENCE</scope>
    <source>
        <strain evidence="7">Jacobina</strain>
        <tissue evidence="7">Midgut</tissue>
    </source>
</reference>
<dbReference type="CDD" id="cd18070">
    <property type="entry name" value="DEXQc_SHPRH"/>
    <property type="match status" value="1"/>
</dbReference>
<keyword evidence="5" id="KW-0175">Coiled coil</keyword>
<dbReference type="GO" id="GO:0061630">
    <property type="term" value="F:ubiquitin protein ligase activity"/>
    <property type="evidence" value="ECO:0007669"/>
    <property type="project" value="TreeGrafter"/>
</dbReference>
<feature type="domain" description="RING-type" evidence="6">
    <location>
        <begin position="1026"/>
        <end position="1063"/>
    </location>
</feature>
<dbReference type="InterPro" id="IPR013083">
    <property type="entry name" value="Znf_RING/FYVE/PHD"/>
</dbReference>
<evidence type="ECO:0000256" key="4">
    <source>
        <dbReference type="PROSITE-ProRule" id="PRU00175"/>
    </source>
</evidence>
<organism evidence="8 9">
    <name type="scientific">Lutzomyia longipalpis</name>
    <name type="common">Sand fly</name>
    <dbReference type="NCBI Taxonomy" id="7200"/>
    <lineage>
        <taxon>Eukaryota</taxon>
        <taxon>Metazoa</taxon>
        <taxon>Ecdysozoa</taxon>
        <taxon>Arthropoda</taxon>
        <taxon>Hexapoda</taxon>
        <taxon>Insecta</taxon>
        <taxon>Pterygota</taxon>
        <taxon>Neoptera</taxon>
        <taxon>Endopterygota</taxon>
        <taxon>Diptera</taxon>
        <taxon>Nematocera</taxon>
        <taxon>Psychodoidea</taxon>
        <taxon>Psychodidae</taxon>
        <taxon>Lutzomyia</taxon>
        <taxon>Lutzomyia</taxon>
    </lineage>
</organism>
<evidence type="ECO:0000256" key="5">
    <source>
        <dbReference type="SAM" id="Coils"/>
    </source>
</evidence>
<dbReference type="PROSITE" id="PS00518">
    <property type="entry name" value="ZF_RING_1"/>
    <property type="match status" value="1"/>
</dbReference>
<evidence type="ECO:0000313" key="9">
    <source>
        <dbReference type="Proteomes" id="UP000092461"/>
    </source>
</evidence>
<dbReference type="SUPFAM" id="SSF52540">
    <property type="entry name" value="P-loop containing nucleoside triphosphate hydrolases"/>
    <property type="match status" value="1"/>
</dbReference>
<reference evidence="8" key="3">
    <citation type="submission" date="2020-05" db="UniProtKB">
        <authorList>
            <consortium name="EnsemblMetazoa"/>
        </authorList>
    </citation>
    <scope>IDENTIFICATION</scope>
    <source>
        <strain evidence="8">Jacobina</strain>
    </source>
</reference>
<dbReference type="GO" id="GO:0008270">
    <property type="term" value="F:zinc ion binding"/>
    <property type="evidence" value="ECO:0007669"/>
    <property type="project" value="UniProtKB-KW"/>
</dbReference>
<dbReference type="InterPro" id="IPR000330">
    <property type="entry name" value="SNF2_N"/>
</dbReference>
<dbReference type="GO" id="GO:0005634">
    <property type="term" value="C:nucleus"/>
    <property type="evidence" value="ECO:0007669"/>
    <property type="project" value="TreeGrafter"/>
</dbReference>
<evidence type="ECO:0000256" key="1">
    <source>
        <dbReference type="ARBA" id="ARBA00022723"/>
    </source>
</evidence>
<dbReference type="InterPro" id="IPR017907">
    <property type="entry name" value="Znf_RING_CS"/>
</dbReference>
<dbReference type="PANTHER" id="PTHR45865">
    <property type="entry name" value="E3 UBIQUITIN-PROTEIN LIGASE SHPRH FAMILY MEMBER"/>
    <property type="match status" value="1"/>
</dbReference>
<dbReference type="PANTHER" id="PTHR45865:SF1">
    <property type="entry name" value="E3 UBIQUITIN-PROTEIN LIGASE SHPRH"/>
    <property type="match status" value="1"/>
</dbReference>
<dbReference type="SMART" id="SM00487">
    <property type="entry name" value="DEXDc"/>
    <property type="match status" value="1"/>
</dbReference>
<evidence type="ECO:0000313" key="7">
    <source>
        <dbReference type="EMBL" id="MBC1171156.1"/>
    </source>
</evidence>
<keyword evidence="1" id="KW-0479">Metal-binding</keyword>
<dbReference type="SUPFAM" id="SSF57850">
    <property type="entry name" value="RING/U-box"/>
    <property type="match status" value="1"/>
</dbReference>
<dbReference type="Pfam" id="PF21325">
    <property type="entry name" value="SHPRH_helical-1st"/>
    <property type="match status" value="1"/>
</dbReference>
<protein>
    <submittedName>
        <fullName evidence="7">Putative dna repair protein rad16</fullName>
    </submittedName>
</protein>
<name>A0A1B0GI16_LUTLO</name>
<evidence type="ECO:0000259" key="6">
    <source>
        <dbReference type="PROSITE" id="PS50089"/>
    </source>
</evidence>
<dbReference type="GO" id="GO:0000209">
    <property type="term" value="P:protein polyubiquitination"/>
    <property type="evidence" value="ECO:0007669"/>
    <property type="project" value="TreeGrafter"/>
</dbReference>
<dbReference type="InterPro" id="IPR001841">
    <property type="entry name" value="Znf_RING"/>
</dbReference>
<accession>A0A1B0GI16</accession>
<keyword evidence="3" id="KW-0862">Zinc</keyword>
<dbReference type="InterPro" id="IPR052583">
    <property type="entry name" value="ATP-helicase/E3_Ub-Ligase"/>
</dbReference>
<dbReference type="GO" id="GO:0006974">
    <property type="term" value="P:DNA damage response"/>
    <property type="evidence" value="ECO:0007669"/>
    <property type="project" value="TreeGrafter"/>
</dbReference>
<dbReference type="EMBL" id="AJWK01011174">
    <property type="status" value="NOT_ANNOTATED_CDS"/>
    <property type="molecule type" value="Genomic_DNA"/>
</dbReference>
<reference evidence="9" key="1">
    <citation type="submission" date="2012-05" db="EMBL/GenBank/DDBJ databases">
        <title>Whole Genome Assembly of Lutzomyia longipalpis.</title>
        <authorList>
            <person name="Richards S."/>
            <person name="Qu C."/>
            <person name="Dillon R."/>
            <person name="Worley K."/>
            <person name="Scherer S."/>
            <person name="Batterton M."/>
            <person name="Taylor A."/>
            <person name="Hawes A."/>
            <person name="Hernandez B."/>
            <person name="Kovar C."/>
            <person name="Mandapat C."/>
            <person name="Pham C."/>
            <person name="Qu C."/>
            <person name="Jing C."/>
            <person name="Bess C."/>
            <person name="Bandaranaike D."/>
            <person name="Ngo D."/>
            <person name="Ongeri F."/>
            <person name="Arias F."/>
            <person name="Lara F."/>
            <person name="Weissenberger G."/>
            <person name="Kamau G."/>
            <person name="Han H."/>
            <person name="Shen H."/>
            <person name="Dinh H."/>
            <person name="Khalil I."/>
            <person name="Jones J."/>
            <person name="Shafer J."/>
            <person name="Jayaseelan J."/>
            <person name="Quiroz J."/>
            <person name="Blankenburg K."/>
            <person name="Nguyen L."/>
            <person name="Jackson L."/>
            <person name="Francisco L."/>
            <person name="Tang L.-Y."/>
            <person name="Pu L.-L."/>
            <person name="Perales L."/>
            <person name="Lorensuhewa L."/>
            <person name="Munidasa M."/>
            <person name="Coyle M."/>
            <person name="Taylor M."/>
            <person name="Puazo M."/>
            <person name="Firestine M."/>
            <person name="Scheel M."/>
            <person name="Javaid M."/>
            <person name="Wang M."/>
            <person name="Li M."/>
            <person name="Tabassum N."/>
            <person name="Saada N."/>
            <person name="Osuji N."/>
            <person name="Aqrawi P."/>
            <person name="Fu Q."/>
            <person name="Thornton R."/>
            <person name="Raj R."/>
            <person name="Goodspeed R."/>
            <person name="Mata R."/>
            <person name="Najjar R."/>
            <person name="Gubbala S."/>
            <person name="Lee S."/>
            <person name="Denson S."/>
            <person name="Patil S."/>
            <person name="Macmil S."/>
            <person name="Qi S."/>
            <person name="Matskevitch T."/>
            <person name="Palculict T."/>
            <person name="Mathew T."/>
            <person name="Vee V."/>
            <person name="Velamala V."/>
            <person name="Korchina V."/>
            <person name="Cai W."/>
            <person name="Liu W."/>
            <person name="Dai W."/>
            <person name="Zou X."/>
            <person name="Zhu Y."/>
            <person name="Zhang Y."/>
            <person name="Wu Y.-Q."/>
            <person name="Xin Y."/>
            <person name="Nazarath L."/>
            <person name="Kovar C."/>
            <person name="Han Y."/>
            <person name="Muzny D."/>
            <person name="Gibbs R."/>
        </authorList>
    </citation>
    <scope>NUCLEOTIDE SEQUENCE [LARGE SCALE GENOMIC DNA]</scope>
    <source>
        <strain evidence="9">Jacobina</strain>
    </source>
</reference>
<sequence length="1070" mass="123257">MSGISYLLGLVGQEVQEINPDDPESSNIFTYEKKCYKIVIDLSHGGKTEYSIKTFLSDIKKVPQYSLKTVESSPIGAPSNLGVYFTPLTENSGSIASKIRLFNQFFRTKDQQMQEDLLVKSSDSVSFSTLYEKLREAHSGEIIHTGGLEDVQHEGLRPQLRPYQKDAVRWLLHRELYTEYLPTDFIEITANNLRDERFFYNPRTMEIVANVPEDIAIPSGGILADEMGLGKTVEMLALILNNPRGDVEKAEVVDDDDLPLASVALHRHVQCLCGGRYGKKKQKLIKCLRCTKSQHRGCVIRREEDTPGRYICPECWKNEPPVESKATFIVSPASIKKQWESEIVRHVRSPNFRVLVYDGVCNSGWIDPTAMAEYDVVITDYNVMRSEIYFTSENSRSGKAHESHFTPSLHPMVRVCLDEAQLVETTTAQCAKMVKTLPTIHRWAVTGTPIEKHINNLHGLVFFLDVYPYTNTHEWGKLVIPFASGNCEPLIGLLRKIMWRTCKSLVFQQIGIPPQKEVVHYVTMSDLQTFFYRSQHSLCRNAFIEKAQKIRTTLAMSKMSPHILKLLLKPLRKLRLDCTVPSVVRAHRSDQAVVKKTLAPNELHAHLVGNNEIEAKAQLRTIVSSFNALAGIAMIKDDPSEAEKMYKAVLRRAKDYTGAISVDSLLQIHALHNLIEIIDFKKVEVDKTDGNTNENVKDEETRAAYEEELKRLEGKYINSYHTKMKQVEKQLRDATDSLERIEAAMTSTDGNWWREIFSTIRGTNREDALLDKIYLDIHTQYGSMEAEDLRIFEHRYEVVKAFKKLAFFTENVDPAKHVDAAIREKIEGLIYEAFECHLDVEQNQEEPEAPKPKKKRTVLCQLCRVKQKIRNFECVIFDKKYLENINSLRGSWNPSMEEVIAKTILAHSKKDHTPREIVEEAEQHLEYIEVIKKEYKEYSQLWSEIDYTVSAFDELKMCKSRLEAIRPEDLEKGEKKSKTQIFTYEIADAEEEFRQQLQMAEKEFIRVWGVLKYLKHLEKNTGPEVCPICTQKPEEKCGHHLCMICMVQLRKYQKHNLTCSVCRHRQKYKE</sequence>
<keyword evidence="2 4" id="KW-0863">Zinc-finger</keyword>
<dbReference type="InterPro" id="IPR038718">
    <property type="entry name" value="SNF2-like_sf"/>
</dbReference>